<dbReference type="EMBL" id="JARVCO010000012">
    <property type="protein sequence ID" value="MDZ8120023.1"/>
    <property type="molecule type" value="Genomic_DNA"/>
</dbReference>
<gene>
    <name evidence="2" type="ORF">P9H32_15435</name>
</gene>
<proteinExistence type="predicted"/>
<reference evidence="2 3" key="1">
    <citation type="journal article" date="2024" name="Appl. Environ. Microbiol.">
        <title>Pontiella agarivorans sp. nov., a novel marine anaerobic bacterium capable of degrading macroalgal polysaccharides and fixing nitrogen.</title>
        <authorList>
            <person name="Liu N."/>
            <person name="Kivenson V."/>
            <person name="Peng X."/>
            <person name="Cui Z."/>
            <person name="Lankiewicz T.S."/>
            <person name="Gosselin K.M."/>
            <person name="English C.J."/>
            <person name="Blair E.M."/>
            <person name="O'Malley M.A."/>
            <person name="Valentine D.L."/>
        </authorList>
    </citation>
    <scope>NUCLEOTIDE SEQUENCE [LARGE SCALE GENOMIC DNA]</scope>
    <source>
        <strain evidence="2 3">NLcol2</strain>
    </source>
</reference>
<dbReference type="PANTHER" id="PTHR43108:SF6">
    <property type="entry name" value="N-SULPHOGLUCOSAMINE SULPHOHYDROLASE"/>
    <property type="match status" value="1"/>
</dbReference>
<dbReference type="InterPro" id="IPR000917">
    <property type="entry name" value="Sulfatase_N"/>
</dbReference>
<dbReference type="CDD" id="cd16031">
    <property type="entry name" value="G6S_like"/>
    <property type="match status" value="1"/>
</dbReference>
<evidence type="ECO:0000313" key="2">
    <source>
        <dbReference type="EMBL" id="MDZ8120023.1"/>
    </source>
</evidence>
<protein>
    <submittedName>
        <fullName evidence="2">Sulfatase</fullName>
    </submittedName>
</protein>
<comment type="caution">
    <text evidence="2">The sequence shown here is derived from an EMBL/GenBank/DDBJ whole genome shotgun (WGS) entry which is preliminary data.</text>
</comment>
<dbReference type="Proteomes" id="UP001290861">
    <property type="component" value="Unassembled WGS sequence"/>
</dbReference>
<dbReference type="Pfam" id="PF00884">
    <property type="entry name" value="Sulfatase"/>
    <property type="match status" value="1"/>
</dbReference>
<feature type="domain" description="Sulfatase N-terminal" evidence="1">
    <location>
        <begin position="36"/>
        <end position="377"/>
    </location>
</feature>
<dbReference type="PANTHER" id="PTHR43108">
    <property type="entry name" value="N-ACETYLGLUCOSAMINE-6-SULFATASE FAMILY MEMBER"/>
    <property type="match status" value="1"/>
</dbReference>
<dbReference type="InterPro" id="IPR017850">
    <property type="entry name" value="Alkaline_phosphatase_core_sf"/>
</dbReference>
<evidence type="ECO:0000313" key="3">
    <source>
        <dbReference type="Proteomes" id="UP001290861"/>
    </source>
</evidence>
<name>A0ABU5N0S4_9BACT</name>
<sequence length="523" mass="59076">MKKTETQKQRRRAVHAYALLFFVLALGSASAEKKMNILFLLTDDQAYRTLGITGNDQVKTPNIDRLGQHGLVFDRHYDTTAICMGSRANLMSGMYEYKNGCNFDHGAMGTKQWSTSYPALLKEAGYRVGNAGKFGFAVKDNRNVDQRGIEGTGVKETFDVYLTKGGQCNYTTAKNKDLGTYEKENPHLTQALAAASIDFMRDAVEEGRPFCLTVGFKAPHKPLEPDPQFDHIYKNTIWKKPGNYGREAGLHLAEQSRQDRQYKRYWDEAYSTDEKYQSTLRKYHQLIYGVDVAVGKIMRGVEELGIAENTVVIYSSDNGYLLGSHGLGGKALPYEEGARAPLIIYDPRSPKRGTMRRTTSLTGNVDIAATILDVAGVGIPDVYDGKSLLPIVADEHSKVRETLPIIQVFGQEGTRCLSVINGEYKYIYWFYEGEGMKATEELFHLTKDPLEMTNLASNPEAQPVLNKMRKEYDDQVRRWAEQTIDYNGYQEYGVLLDRQVDWEIKARLIPEKDAKYIPGTKTF</sequence>
<keyword evidence="3" id="KW-1185">Reference proteome</keyword>
<dbReference type="Gene3D" id="3.40.720.10">
    <property type="entry name" value="Alkaline Phosphatase, subunit A"/>
    <property type="match status" value="1"/>
</dbReference>
<evidence type="ECO:0000259" key="1">
    <source>
        <dbReference type="Pfam" id="PF00884"/>
    </source>
</evidence>
<accession>A0ABU5N0S4</accession>
<dbReference type="SUPFAM" id="SSF53649">
    <property type="entry name" value="Alkaline phosphatase-like"/>
    <property type="match status" value="1"/>
</dbReference>
<organism evidence="2 3">
    <name type="scientific">Pontiella agarivorans</name>
    <dbReference type="NCBI Taxonomy" id="3038953"/>
    <lineage>
        <taxon>Bacteria</taxon>
        <taxon>Pseudomonadati</taxon>
        <taxon>Kiritimatiellota</taxon>
        <taxon>Kiritimatiellia</taxon>
        <taxon>Kiritimatiellales</taxon>
        <taxon>Pontiellaceae</taxon>
        <taxon>Pontiella</taxon>
    </lineage>
</organism>